<dbReference type="RefSeq" id="WP_147231941.1">
    <property type="nucleotide sequence ID" value="NZ_VOSB01000022.1"/>
</dbReference>
<evidence type="ECO:0000313" key="2">
    <source>
        <dbReference type="EMBL" id="TXE15941.1"/>
    </source>
</evidence>
<evidence type="ECO:0000313" key="3">
    <source>
        <dbReference type="Proteomes" id="UP000321938"/>
    </source>
</evidence>
<feature type="chain" id="PRO_5023092962" evidence="1">
    <location>
        <begin position="38"/>
        <end position="388"/>
    </location>
</feature>
<protein>
    <submittedName>
        <fullName evidence="2">Uncharacterized protein</fullName>
    </submittedName>
</protein>
<feature type="signal peptide" evidence="1">
    <location>
        <begin position="1"/>
        <end position="37"/>
    </location>
</feature>
<reference evidence="2 3" key="1">
    <citation type="submission" date="2019-08" db="EMBL/GenBank/DDBJ databases">
        <title>Genome of Psychroserpens burtonensis ACAM 167.</title>
        <authorList>
            <person name="Bowman J.P."/>
        </authorList>
    </citation>
    <scope>NUCLEOTIDE SEQUENCE [LARGE SCALE GENOMIC DNA]</scope>
    <source>
        <strain evidence="2 3">ACAM 167</strain>
    </source>
</reference>
<sequence>MKYAIFTNSVINRNVMSKNLYSLSVALLLTLTTFAQAPEKMSYQAVVRDSGDNLVSGQVIGMQISILQTTSSGTAVYVETQTPSTNVNGLVTLEIGTGSVVSGDFTTIDWSSDTYFVKTETDPTGGISYTIAGTSQLLSVPYALHAKTAENVINDEVDDADADATNELQNLEQLLIVGNNANLNSIVNTGQIGIGTATPNVESSMEITTALPLIFPSMTQNEVNAMVTPVEGMVQFNTDAHKLQVYSMLTNNAAILNEIYLGTDVNDFGISQFGTSPIDGQIIAVELLLKDDLSNPSPEIDFLGQGSFTVPSYGSFTWFTFVLPNPIQVTAGGSWDIDLIGFGVLDRRFATNSSYPDGGGCCFPGADDLLFRVHIQPNPGSFGWQNMH</sequence>
<name>A0A5C7B4K5_9FLAO</name>
<gene>
    <name evidence="2" type="ORF">ES692_14385</name>
</gene>
<keyword evidence="1" id="KW-0732">Signal</keyword>
<keyword evidence="3" id="KW-1185">Reference proteome</keyword>
<proteinExistence type="predicted"/>
<accession>A0A5C7B4K5</accession>
<dbReference type="OrthoDB" id="9765957at2"/>
<organism evidence="2 3">
    <name type="scientific">Psychroserpens burtonensis</name>
    <dbReference type="NCBI Taxonomy" id="49278"/>
    <lineage>
        <taxon>Bacteria</taxon>
        <taxon>Pseudomonadati</taxon>
        <taxon>Bacteroidota</taxon>
        <taxon>Flavobacteriia</taxon>
        <taxon>Flavobacteriales</taxon>
        <taxon>Flavobacteriaceae</taxon>
        <taxon>Psychroserpens</taxon>
    </lineage>
</organism>
<evidence type="ECO:0000256" key="1">
    <source>
        <dbReference type="SAM" id="SignalP"/>
    </source>
</evidence>
<comment type="caution">
    <text evidence="2">The sequence shown here is derived from an EMBL/GenBank/DDBJ whole genome shotgun (WGS) entry which is preliminary data.</text>
</comment>
<dbReference type="AlphaFoldDB" id="A0A5C7B4K5"/>
<dbReference type="STRING" id="1123037.GCA_000425305_03057"/>
<dbReference type="Proteomes" id="UP000321938">
    <property type="component" value="Unassembled WGS sequence"/>
</dbReference>
<dbReference type="EMBL" id="VOSB01000022">
    <property type="protein sequence ID" value="TXE15941.1"/>
    <property type="molecule type" value="Genomic_DNA"/>
</dbReference>